<reference evidence="3" key="1">
    <citation type="submission" date="2017-09" db="EMBL/GenBank/DDBJ databases">
        <authorList>
            <person name="Regsiter A."/>
            <person name="William W."/>
        </authorList>
    </citation>
    <scope>NUCLEOTIDE SEQUENCE [LARGE SCALE GENOMIC DNA]</scope>
    <source>
        <strain evidence="3">500-1</strain>
    </source>
</reference>
<evidence type="ECO:0000256" key="1">
    <source>
        <dbReference type="SAM" id="MobiDB-lite"/>
    </source>
</evidence>
<dbReference type="Proteomes" id="UP000219215">
    <property type="component" value="Chromosome DPRO"/>
</dbReference>
<dbReference type="InterPro" id="IPR005186">
    <property type="entry name" value="FlaG"/>
</dbReference>
<gene>
    <name evidence="2" type="primary">flaG</name>
    <name evidence="2" type="ORF">DPRO_0648</name>
</gene>
<evidence type="ECO:0000313" key="2">
    <source>
        <dbReference type="EMBL" id="SOB57532.1"/>
    </source>
</evidence>
<dbReference type="Gene3D" id="3.30.160.170">
    <property type="entry name" value="FlaG-like"/>
    <property type="match status" value="1"/>
</dbReference>
<protein>
    <submittedName>
        <fullName evidence="2">Flagellar protein FlaG protein</fullName>
    </submittedName>
</protein>
<dbReference type="SUPFAM" id="SSF160214">
    <property type="entry name" value="FlaG-like"/>
    <property type="match status" value="1"/>
</dbReference>
<dbReference type="RefSeq" id="WP_097010758.1">
    <property type="nucleotide sequence ID" value="NZ_LT907975.1"/>
</dbReference>
<dbReference type="KEGG" id="pprf:DPRO_0648"/>
<keyword evidence="2" id="KW-0966">Cell projection</keyword>
<feature type="compositionally biased region" description="Polar residues" evidence="1">
    <location>
        <begin position="9"/>
        <end position="22"/>
    </location>
</feature>
<dbReference type="AlphaFoldDB" id="A0A2C8F5Y7"/>
<keyword evidence="2" id="KW-0969">Cilium</keyword>
<feature type="region of interest" description="Disordered" evidence="1">
    <location>
        <begin position="1"/>
        <end position="57"/>
    </location>
</feature>
<feature type="compositionally biased region" description="Polar residues" evidence="1">
    <location>
        <begin position="46"/>
        <end position="55"/>
    </location>
</feature>
<proteinExistence type="predicted"/>
<keyword evidence="3" id="KW-1185">Reference proteome</keyword>
<accession>A0A2C8F5Y7</accession>
<dbReference type="Pfam" id="PF03646">
    <property type="entry name" value="FlaG"/>
    <property type="match status" value="1"/>
</dbReference>
<dbReference type="OrthoDB" id="5461074at2"/>
<evidence type="ECO:0000313" key="3">
    <source>
        <dbReference type="Proteomes" id="UP000219215"/>
    </source>
</evidence>
<dbReference type="EMBL" id="LT907975">
    <property type="protein sequence ID" value="SOB57532.1"/>
    <property type="molecule type" value="Genomic_DNA"/>
</dbReference>
<organism evidence="2 3">
    <name type="scientific">Pseudodesulfovibrio profundus</name>
    <dbReference type="NCBI Taxonomy" id="57320"/>
    <lineage>
        <taxon>Bacteria</taxon>
        <taxon>Pseudomonadati</taxon>
        <taxon>Thermodesulfobacteriota</taxon>
        <taxon>Desulfovibrionia</taxon>
        <taxon>Desulfovibrionales</taxon>
        <taxon>Desulfovibrionaceae</taxon>
    </lineage>
</organism>
<dbReference type="InterPro" id="IPR035924">
    <property type="entry name" value="FlaG-like_sf"/>
</dbReference>
<keyword evidence="2" id="KW-0282">Flagellum</keyword>
<sequence length="131" mass="14622">MNIPEISNDIKQNVRSENVTRVQTEDRVAPDQGSVRTVPAAASKQDGANSNSSGEQHFDKAHLDSIIKEAQEHLEQQDINLKFNVLEEGETVQVEIVDSDGKTIRKIPEDDLLKLSKSLKNLERGFLDKIS</sequence>
<name>A0A2C8F5Y7_9BACT</name>